<keyword evidence="2" id="KW-0489">Methyltransferase</keyword>
<comment type="similarity">
    <text evidence="6">Belongs to the class I-like SAM-binding methyltransferase superfamily. Cation-dependent O-methyltransferase family.</text>
</comment>
<dbReference type="GO" id="GO:0006584">
    <property type="term" value="P:catecholamine metabolic process"/>
    <property type="evidence" value="ECO:0007669"/>
    <property type="project" value="UniProtKB-KW"/>
</dbReference>
<dbReference type="GO" id="GO:0016206">
    <property type="term" value="F:catechol O-methyltransferase activity"/>
    <property type="evidence" value="ECO:0007669"/>
    <property type="project" value="UniProtKB-EC"/>
</dbReference>
<evidence type="ECO:0000256" key="2">
    <source>
        <dbReference type="ARBA" id="ARBA00022603"/>
    </source>
</evidence>
<evidence type="ECO:0000313" key="9">
    <source>
        <dbReference type="Proteomes" id="UP001152797"/>
    </source>
</evidence>
<dbReference type="Gene3D" id="3.40.50.150">
    <property type="entry name" value="Vaccinia Virus protein VP39"/>
    <property type="match status" value="1"/>
</dbReference>
<evidence type="ECO:0000256" key="4">
    <source>
        <dbReference type="ARBA" id="ARBA00022691"/>
    </source>
</evidence>
<protein>
    <recommendedName>
        <fullName evidence="1">catechol O-methyltransferase</fullName>
        <ecNumber evidence="1">2.1.1.6</ecNumber>
    </recommendedName>
</protein>
<dbReference type="Proteomes" id="UP001152797">
    <property type="component" value="Unassembled WGS sequence"/>
</dbReference>
<dbReference type="OrthoDB" id="451605at2759"/>
<organism evidence="7">
    <name type="scientific">Cladocopium goreaui</name>
    <dbReference type="NCBI Taxonomy" id="2562237"/>
    <lineage>
        <taxon>Eukaryota</taxon>
        <taxon>Sar</taxon>
        <taxon>Alveolata</taxon>
        <taxon>Dinophyceae</taxon>
        <taxon>Suessiales</taxon>
        <taxon>Symbiodiniaceae</taxon>
        <taxon>Cladocopium</taxon>
    </lineage>
</organism>
<dbReference type="InterPro" id="IPR002935">
    <property type="entry name" value="SAM_O-MeTrfase"/>
</dbReference>
<dbReference type="Pfam" id="PF01596">
    <property type="entry name" value="Methyltransf_3"/>
    <property type="match status" value="1"/>
</dbReference>
<proteinExistence type="inferred from homology"/>
<dbReference type="PANTHER" id="PTHR43836">
    <property type="entry name" value="CATECHOL O-METHYLTRANSFERASE 1-RELATED"/>
    <property type="match status" value="1"/>
</dbReference>
<keyword evidence="9" id="KW-1185">Reference proteome</keyword>
<accession>A0A9P1DJ91</accession>
<dbReference type="EC" id="2.1.1.6" evidence="1"/>
<dbReference type="PROSITE" id="PS51682">
    <property type="entry name" value="SAM_OMT_I"/>
    <property type="match status" value="1"/>
</dbReference>
<evidence type="ECO:0000256" key="5">
    <source>
        <dbReference type="ARBA" id="ARBA00022939"/>
    </source>
</evidence>
<evidence type="ECO:0000313" key="7">
    <source>
        <dbReference type="EMBL" id="CAI4009949.1"/>
    </source>
</evidence>
<dbReference type="EMBL" id="CAMXCT030004677">
    <property type="protein sequence ID" value="CAL4797261.1"/>
    <property type="molecule type" value="Genomic_DNA"/>
</dbReference>
<keyword evidence="4" id="KW-0949">S-adenosyl-L-methionine</keyword>
<dbReference type="EMBL" id="CAMXCT020004677">
    <property type="protein sequence ID" value="CAL1163324.1"/>
    <property type="molecule type" value="Genomic_DNA"/>
</dbReference>
<gene>
    <name evidence="7" type="ORF">C1SCF055_LOCUS35272</name>
</gene>
<reference evidence="7" key="1">
    <citation type="submission" date="2022-10" db="EMBL/GenBank/DDBJ databases">
        <authorList>
            <person name="Chen Y."/>
            <person name="Dougan E. K."/>
            <person name="Chan C."/>
            <person name="Rhodes N."/>
            <person name="Thang M."/>
        </authorList>
    </citation>
    <scope>NUCLEOTIDE SEQUENCE</scope>
</reference>
<comment type="caution">
    <text evidence="7">The sequence shown here is derived from an EMBL/GenBank/DDBJ whole genome shotgun (WGS) entry which is preliminary data.</text>
</comment>
<evidence type="ECO:0000256" key="3">
    <source>
        <dbReference type="ARBA" id="ARBA00022679"/>
    </source>
</evidence>
<dbReference type="GO" id="GO:0032259">
    <property type="term" value="P:methylation"/>
    <property type="evidence" value="ECO:0007669"/>
    <property type="project" value="UniProtKB-KW"/>
</dbReference>
<evidence type="ECO:0000313" key="8">
    <source>
        <dbReference type="EMBL" id="CAL4797261.1"/>
    </source>
</evidence>
<keyword evidence="3" id="KW-0808">Transferase</keyword>
<evidence type="ECO:0000256" key="6">
    <source>
        <dbReference type="ARBA" id="ARBA00023453"/>
    </source>
</evidence>
<dbReference type="InterPro" id="IPR029063">
    <property type="entry name" value="SAM-dependent_MTases_sf"/>
</dbReference>
<evidence type="ECO:0000256" key="1">
    <source>
        <dbReference type="ARBA" id="ARBA00012880"/>
    </source>
</evidence>
<reference evidence="8 9" key="2">
    <citation type="submission" date="2024-05" db="EMBL/GenBank/DDBJ databases">
        <authorList>
            <person name="Chen Y."/>
            <person name="Shah S."/>
            <person name="Dougan E. K."/>
            <person name="Thang M."/>
            <person name="Chan C."/>
        </authorList>
    </citation>
    <scope>NUCLEOTIDE SEQUENCE [LARGE SCALE GENOMIC DNA]</scope>
</reference>
<keyword evidence="5" id="KW-0128">Catecholamine metabolism</keyword>
<dbReference type="PANTHER" id="PTHR43836:SF2">
    <property type="entry name" value="CATECHOL O-METHYLTRANSFERASE 1-RELATED"/>
    <property type="match status" value="1"/>
</dbReference>
<dbReference type="SUPFAM" id="SSF53335">
    <property type="entry name" value="S-adenosyl-L-methionine-dependent methyltransferases"/>
    <property type="match status" value="1"/>
</dbReference>
<sequence length="191" mass="21396">MHLGVQKGQTILDSVVKGKPDIGPVVVLELGCHAGDGTLSIFKALKDRPGSKIISTETNKEWLKAAKRIIAHAGHGSHVQWIPLLLPEKIDFSDFLKKVKDDYQLKSFDSMVFDHEEKLFLPYLKTILEQKMLRVGGTVQIDNVKRKASALAKYLDFVKPGRNEFSTRVIQVDEPYPDAVAISQFLEIAEL</sequence>
<dbReference type="AlphaFoldDB" id="A0A9P1DJ91"/>
<name>A0A9P1DJ91_9DINO</name>
<dbReference type="EMBL" id="CAMXCT010004677">
    <property type="protein sequence ID" value="CAI4009949.1"/>
    <property type="molecule type" value="Genomic_DNA"/>
</dbReference>